<feature type="region of interest" description="Disordered" evidence="1">
    <location>
        <begin position="143"/>
        <end position="177"/>
    </location>
</feature>
<feature type="compositionally biased region" description="Low complexity" evidence="1">
    <location>
        <begin position="152"/>
        <end position="166"/>
    </location>
</feature>
<dbReference type="AlphaFoldDB" id="L7U5Z4"/>
<dbReference type="STRING" id="1278073.MYSTI_02201"/>
<proteinExistence type="predicted"/>
<reference evidence="2 3" key="1">
    <citation type="journal article" date="2013" name="Genome Announc.">
        <title>Complete genome sequence of Myxococcus stipitatus strain DSM 14675, a fruiting myxobacterium.</title>
        <authorList>
            <person name="Huntley S."/>
            <person name="Kneip S."/>
            <person name="Treuner-Lange A."/>
            <person name="Sogaard-Andersen L."/>
        </authorList>
    </citation>
    <scope>NUCLEOTIDE SEQUENCE [LARGE SCALE GENOMIC DNA]</scope>
    <source>
        <strain evidence="3">DSM 14675 / JCM 12634 / Mx s8</strain>
    </source>
</reference>
<evidence type="ECO:0000313" key="3">
    <source>
        <dbReference type="Proteomes" id="UP000011131"/>
    </source>
</evidence>
<dbReference type="InterPro" id="IPR046657">
    <property type="entry name" value="DUF6766"/>
</dbReference>
<organism evidence="2 3">
    <name type="scientific">Myxococcus stipitatus (strain DSM 14675 / JCM 12634 / Mx s8)</name>
    <dbReference type="NCBI Taxonomy" id="1278073"/>
    <lineage>
        <taxon>Bacteria</taxon>
        <taxon>Pseudomonadati</taxon>
        <taxon>Myxococcota</taxon>
        <taxon>Myxococcia</taxon>
        <taxon>Myxococcales</taxon>
        <taxon>Cystobacterineae</taxon>
        <taxon>Myxococcaceae</taxon>
        <taxon>Myxococcus</taxon>
    </lineage>
</organism>
<dbReference type="Pfam" id="PF20554">
    <property type="entry name" value="DUF6766"/>
    <property type="match status" value="1"/>
</dbReference>
<keyword evidence="3" id="KW-1185">Reference proteome</keyword>
<dbReference type="EMBL" id="CP004025">
    <property type="protein sequence ID" value="AGC43528.1"/>
    <property type="molecule type" value="Genomic_DNA"/>
</dbReference>
<accession>L7U5Z4</accession>
<dbReference type="KEGG" id="msd:MYSTI_02201"/>
<dbReference type="HOGENOM" id="CLU_1516322_0_0_7"/>
<gene>
    <name evidence="2" type="ordered locus">MYSTI_02201</name>
</gene>
<dbReference type="eggNOG" id="ENOG502ZVT4">
    <property type="taxonomic scope" value="Bacteria"/>
</dbReference>
<sequence length="177" mass="19096">MAKGKRFLRDNGLSIALLVLFGLSLIGHSIAGHLHSNEEARAHGQPLSSFGQYLSSGDFLESVFENWESEFLQMAAYVLLAALLFQRGSGESRDPDANPAEEEDDLKAEPDSPASVKRGGLRLKLYSHSLSVTFALSLESRRTWAGDRARPRSPARAGAASAARPGWEARGSAAGSW</sequence>
<name>L7U5Z4_MYXSD</name>
<dbReference type="Proteomes" id="UP000011131">
    <property type="component" value="Chromosome"/>
</dbReference>
<evidence type="ECO:0000313" key="2">
    <source>
        <dbReference type="EMBL" id="AGC43528.1"/>
    </source>
</evidence>
<feature type="region of interest" description="Disordered" evidence="1">
    <location>
        <begin position="91"/>
        <end position="115"/>
    </location>
</feature>
<evidence type="ECO:0000256" key="1">
    <source>
        <dbReference type="SAM" id="MobiDB-lite"/>
    </source>
</evidence>
<protein>
    <submittedName>
        <fullName evidence="2">Uncharacterized protein</fullName>
    </submittedName>
</protein>